<organism evidence="1 2">
    <name type="scientific">Paraburkholderia unamae</name>
    <dbReference type="NCBI Taxonomy" id="219649"/>
    <lineage>
        <taxon>Bacteria</taxon>
        <taxon>Pseudomonadati</taxon>
        <taxon>Pseudomonadota</taxon>
        <taxon>Betaproteobacteria</taxon>
        <taxon>Burkholderiales</taxon>
        <taxon>Burkholderiaceae</taxon>
        <taxon>Paraburkholderia</taxon>
    </lineage>
</organism>
<gene>
    <name evidence="1" type="ORF">VSR83_18700</name>
</gene>
<accession>A0ACC6RKY7</accession>
<keyword evidence="1" id="KW-0808">Transferase</keyword>
<keyword evidence="2" id="KW-1185">Reference proteome</keyword>
<sequence>MPKPLSILFVDDDEMSRTHFARAVQGLYPVHLARNADEAIEILEEHGADIAVLVTDFRMPVSNGDQLLREAAQRYPRIVRILVTAYADKDMLLRTVNTGGVFRIIEKPLRIEAVRETLREAIAQWTERETRQHQLLAMDETLAFLAHELNTPLATIALIAQTIENGSIGASDPMPQSKVADAATSMLANAQYCMTLISSFWASLHKSGGAQSLSRAGAREVRATRLIATLLDTYPFSASQRDWITVDVRDDFIVRAMPNCVTLVLSSLLSNALRALSRTPRPALRIEVLDTLEPQIRVRDNGPGIAPEIKARLLRDPITTHAEEGGHGMGMIFCNRIMRSFGGGLEIDSTVGVGTTVTMRFGTRKECARATDAQRPLEPQSSLDTPG</sequence>
<dbReference type="EMBL" id="JAYMRU010000013">
    <property type="protein sequence ID" value="MEM5402102.1"/>
    <property type="molecule type" value="Genomic_DNA"/>
</dbReference>
<comment type="caution">
    <text evidence="1">The sequence shown here is derived from an EMBL/GenBank/DDBJ whole genome shotgun (WGS) entry which is preliminary data.</text>
</comment>
<proteinExistence type="predicted"/>
<evidence type="ECO:0000313" key="2">
    <source>
        <dbReference type="Proteomes" id="UP001392318"/>
    </source>
</evidence>
<protein>
    <submittedName>
        <fullName evidence="1">Hybrid sensor histidine kinase/response regulator</fullName>
    </submittedName>
</protein>
<reference evidence="1" key="1">
    <citation type="submission" date="2024-01" db="EMBL/GenBank/DDBJ databases">
        <title>The diversity of rhizobia nodulating Mimosa spp. in eleven states of Brazil covering several biomes is determined by host plant, location, and edaphic factors.</title>
        <authorList>
            <person name="Rouws L."/>
            <person name="Barauna A."/>
            <person name="Beukes C."/>
            <person name="De Faria S.M."/>
            <person name="Gross E."/>
            <person name="Dos Reis Junior F.B."/>
            <person name="Simon M."/>
            <person name="Maluk M."/>
            <person name="Odee D.W."/>
            <person name="Kenicer G."/>
            <person name="Young J.P.W."/>
            <person name="Reis V.M."/>
            <person name="Zilli J."/>
            <person name="James E.K."/>
        </authorList>
    </citation>
    <scope>NUCLEOTIDE SEQUENCE</scope>
    <source>
        <strain evidence="1">JPY452</strain>
    </source>
</reference>
<dbReference type="Proteomes" id="UP001392318">
    <property type="component" value="Unassembled WGS sequence"/>
</dbReference>
<evidence type="ECO:0000313" key="1">
    <source>
        <dbReference type="EMBL" id="MEM5402102.1"/>
    </source>
</evidence>
<name>A0ACC6RKY7_9BURK</name>
<keyword evidence="1" id="KW-0418">Kinase</keyword>